<dbReference type="RefSeq" id="WP_072791837.1">
    <property type="nucleotide sequence ID" value="NZ_FQUL01000035.1"/>
</dbReference>
<dbReference type="GO" id="GO:0004347">
    <property type="term" value="F:glucose-6-phosphate isomerase activity"/>
    <property type="evidence" value="ECO:0007669"/>
    <property type="project" value="InterPro"/>
</dbReference>
<dbReference type="PROSITE" id="PS51463">
    <property type="entry name" value="P_GLUCOSE_ISOMERASE_3"/>
    <property type="match status" value="1"/>
</dbReference>
<dbReference type="GO" id="GO:0006094">
    <property type="term" value="P:gluconeogenesis"/>
    <property type="evidence" value="ECO:0007669"/>
    <property type="project" value="UniProtKB-KW"/>
</dbReference>
<keyword evidence="1" id="KW-0312">Gluconeogenesis</keyword>
<gene>
    <name evidence="4" type="ORF">SAMN02745225_01938</name>
</gene>
<dbReference type="GO" id="GO:0048029">
    <property type="term" value="F:monosaccharide binding"/>
    <property type="evidence" value="ECO:0007669"/>
    <property type="project" value="TreeGrafter"/>
</dbReference>
<dbReference type="InterPro" id="IPR046348">
    <property type="entry name" value="SIS_dom_sf"/>
</dbReference>
<accession>A0A1M4X8N6</accession>
<dbReference type="InterPro" id="IPR001672">
    <property type="entry name" value="G6P_Isomerase"/>
</dbReference>
<dbReference type="GO" id="GO:0006096">
    <property type="term" value="P:glycolytic process"/>
    <property type="evidence" value="ECO:0007669"/>
    <property type="project" value="UniProtKB-KW"/>
</dbReference>
<sequence length="450" mass="49653">MGEMTERLLRADLSLWPQGSVANNRLGWLRLPNTTEAELRDLFAMANTIDQHSVIYVGMGGSSLGAMTMAQMKKRSGPQNGRNVIFVDSTHPNFIASLPTTDTAVVLASKSGTTTEVDTIFDFFWARMKDPSRFLVITDKDSPLEKKADERGVRRIVTTPSDVGGRYSVLTGFGTVALALLSVSMEDMAAPFTGARGADLDHAEEVALNIFNQISQGRDRLSIYSPKDLDKVPMWLEQLIAESLGKQNKGIVPLPFDDNKEALDRVSGYIEAETLHELGAKFFEWEVITALLGSLLQIDPFNEPDVAAAKAATKSILESGQFLDEPGVDISQIDRSLEAILTERDYVALGGFLNPDRYEEGLTVRDQLENKFTPHAVTYGLGPRFLHSTGQLHKGGPNTVVMAQVVESTKYEHVPIPDRNYGFAELFRAQADGDLQTLRSRGRRALRFKS</sequence>
<dbReference type="GO" id="GO:0097367">
    <property type="term" value="F:carbohydrate derivative binding"/>
    <property type="evidence" value="ECO:0007669"/>
    <property type="project" value="InterPro"/>
</dbReference>
<evidence type="ECO:0000256" key="3">
    <source>
        <dbReference type="ARBA" id="ARBA00023235"/>
    </source>
</evidence>
<protein>
    <submittedName>
        <fullName evidence="4">Glucose-6-phosphate isomerase</fullName>
    </submittedName>
</protein>
<name>A0A1M4X8N6_9ACTN</name>
<dbReference type="PANTHER" id="PTHR11469:SF1">
    <property type="entry name" value="GLUCOSE-6-PHOSPHATE ISOMERASE"/>
    <property type="match status" value="1"/>
</dbReference>
<dbReference type="SUPFAM" id="SSF53697">
    <property type="entry name" value="SIS domain"/>
    <property type="match status" value="1"/>
</dbReference>
<evidence type="ECO:0000256" key="2">
    <source>
        <dbReference type="ARBA" id="ARBA00023152"/>
    </source>
</evidence>
<dbReference type="GO" id="GO:0005829">
    <property type="term" value="C:cytosol"/>
    <property type="evidence" value="ECO:0007669"/>
    <property type="project" value="TreeGrafter"/>
</dbReference>
<dbReference type="AlphaFoldDB" id="A0A1M4X8N6"/>
<dbReference type="PANTHER" id="PTHR11469">
    <property type="entry name" value="GLUCOSE-6-PHOSPHATE ISOMERASE"/>
    <property type="match status" value="1"/>
</dbReference>
<evidence type="ECO:0000256" key="1">
    <source>
        <dbReference type="ARBA" id="ARBA00022432"/>
    </source>
</evidence>
<evidence type="ECO:0000313" key="5">
    <source>
        <dbReference type="Proteomes" id="UP000184295"/>
    </source>
</evidence>
<keyword evidence="2" id="KW-0324">Glycolysis</keyword>
<dbReference type="Gene3D" id="3.40.50.10490">
    <property type="entry name" value="Glucose-6-phosphate isomerase like protein, domain 1"/>
    <property type="match status" value="2"/>
</dbReference>
<dbReference type="STRING" id="1121881.SAMN02745225_01938"/>
<proteinExistence type="predicted"/>
<evidence type="ECO:0000313" key="4">
    <source>
        <dbReference type="EMBL" id="SHE89791.1"/>
    </source>
</evidence>
<organism evidence="4 5">
    <name type="scientific">Ferrithrix thermotolerans DSM 19514</name>
    <dbReference type="NCBI Taxonomy" id="1121881"/>
    <lineage>
        <taxon>Bacteria</taxon>
        <taxon>Bacillati</taxon>
        <taxon>Actinomycetota</taxon>
        <taxon>Acidimicrobiia</taxon>
        <taxon>Acidimicrobiales</taxon>
        <taxon>Acidimicrobiaceae</taxon>
        <taxon>Ferrithrix</taxon>
    </lineage>
</organism>
<dbReference type="GO" id="GO:0051156">
    <property type="term" value="P:glucose 6-phosphate metabolic process"/>
    <property type="evidence" value="ECO:0007669"/>
    <property type="project" value="TreeGrafter"/>
</dbReference>
<keyword evidence="3 4" id="KW-0413">Isomerase</keyword>
<dbReference type="Pfam" id="PF00342">
    <property type="entry name" value="PGI"/>
    <property type="match status" value="1"/>
</dbReference>
<dbReference type="Proteomes" id="UP000184295">
    <property type="component" value="Unassembled WGS sequence"/>
</dbReference>
<dbReference type="OrthoDB" id="140919at2"/>
<reference evidence="5" key="1">
    <citation type="submission" date="2016-11" db="EMBL/GenBank/DDBJ databases">
        <authorList>
            <person name="Varghese N."/>
            <person name="Submissions S."/>
        </authorList>
    </citation>
    <scope>NUCLEOTIDE SEQUENCE [LARGE SCALE GENOMIC DNA]</scope>
    <source>
        <strain evidence="5">DSM 19514</strain>
    </source>
</reference>
<dbReference type="EMBL" id="FQUL01000035">
    <property type="protein sequence ID" value="SHE89791.1"/>
    <property type="molecule type" value="Genomic_DNA"/>
</dbReference>
<keyword evidence="5" id="KW-1185">Reference proteome</keyword>